<dbReference type="EMBL" id="CAJJDM010000142">
    <property type="protein sequence ID" value="CAD8108752.1"/>
    <property type="molecule type" value="Genomic_DNA"/>
</dbReference>
<dbReference type="OMA" id="GIVLVCW"/>
<protein>
    <submittedName>
        <fullName evidence="2">Uncharacterized protein</fullName>
    </submittedName>
</protein>
<keyword evidence="1" id="KW-1133">Transmembrane helix</keyword>
<keyword evidence="1" id="KW-0812">Transmembrane</keyword>
<dbReference type="AlphaFoldDB" id="A0A8S1Q0B7"/>
<organism evidence="2 3">
    <name type="scientific">Paramecium primaurelia</name>
    <dbReference type="NCBI Taxonomy" id="5886"/>
    <lineage>
        <taxon>Eukaryota</taxon>
        <taxon>Sar</taxon>
        <taxon>Alveolata</taxon>
        <taxon>Ciliophora</taxon>
        <taxon>Intramacronucleata</taxon>
        <taxon>Oligohymenophorea</taxon>
        <taxon>Peniculida</taxon>
        <taxon>Parameciidae</taxon>
        <taxon>Paramecium</taxon>
    </lineage>
</organism>
<gene>
    <name evidence="2" type="ORF">PPRIM_AZ9-3.1.T1380041</name>
</gene>
<evidence type="ECO:0000313" key="3">
    <source>
        <dbReference type="Proteomes" id="UP000688137"/>
    </source>
</evidence>
<evidence type="ECO:0000256" key="1">
    <source>
        <dbReference type="SAM" id="Phobius"/>
    </source>
</evidence>
<keyword evidence="1" id="KW-0472">Membrane</keyword>
<accession>A0A8S1Q0B7</accession>
<comment type="caution">
    <text evidence="2">The sequence shown here is derived from an EMBL/GenBank/DDBJ whole genome shotgun (WGS) entry which is preliminary data.</text>
</comment>
<proteinExistence type="predicted"/>
<feature type="transmembrane region" description="Helical" evidence="1">
    <location>
        <begin position="31"/>
        <end position="50"/>
    </location>
</feature>
<sequence length="305" mass="36564">MEKNKFLRILQIIFSSLWIMIKKLIFNKLPLLFFIIAFCFMYFFANIKSADSTILQLMERVPYGIDQMVIFYERQQIDQNNLKYQMILKEKIIKVERNCQSLFKCFPSGILTPLSWIIGGVAVRHEYILLQTINHLVTLELKQNKGDYYVDMQIYDYDKKFAQYLNKEREWNRQLDILTSEEIGDLDFSQIHKFIGIVLVCWKSINMFKKGKYEVLFKNCKNLSRAICYFCSKDPNIDSIMQSILGLYTDWLCDNIKRTEIQWILDYFYNQTISSVTKIRTIMQEIHKLRSIKEEEDEVLNWNLI</sequence>
<evidence type="ECO:0000313" key="2">
    <source>
        <dbReference type="EMBL" id="CAD8108752.1"/>
    </source>
</evidence>
<reference evidence="2" key="1">
    <citation type="submission" date="2021-01" db="EMBL/GenBank/DDBJ databases">
        <authorList>
            <consortium name="Genoscope - CEA"/>
            <person name="William W."/>
        </authorList>
    </citation>
    <scope>NUCLEOTIDE SEQUENCE</scope>
</reference>
<name>A0A8S1Q0B7_PARPR</name>
<dbReference type="Proteomes" id="UP000688137">
    <property type="component" value="Unassembled WGS sequence"/>
</dbReference>
<keyword evidence="3" id="KW-1185">Reference proteome</keyword>